<protein>
    <submittedName>
        <fullName evidence="1">Uncharacterized protein</fullName>
    </submittedName>
</protein>
<accession>A0ABQ9U7F2</accession>
<organism evidence="1 2">
    <name type="scientific">Saguinus oedipus</name>
    <name type="common">Cotton-top tamarin</name>
    <name type="synonym">Oedipomidas oedipus</name>
    <dbReference type="NCBI Taxonomy" id="9490"/>
    <lineage>
        <taxon>Eukaryota</taxon>
        <taxon>Metazoa</taxon>
        <taxon>Chordata</taxon>
        <taxon>Craniata</taxon>
        <taxon>Vertebrata</taxon>
        <taxon>Euteleostomi</taxon>
        <taxon>Mammalia</taxon>
        <taxon>Eutheria</taxon>
        <taxon>Euarchontoglires</taxon>
        <taxon>Primates</taxon>
        <taxon>Haplorrhini</taxon>
        <taxon>Platyrrhini</taxon>
        <taxon>Cebidae</taxon>
        <taxon>Callitrichinae</taxon>
        <taxon>Saguinus</taxon>
    </lineage>
</organism>
<evidence type="ECO:0000313" key="2">
    <source>
        <dbReference type="Proteomes" id="UP001266305"/>
    </source>
</evidence>
<comment type="caution">
    <text evidence="1">The sequence shown here is derived from an EMBL/GenBank/DDBJ whole genome shotgun (WGS) entry which is preliminary data.</text>
</comment>
<name>A0ABQ9U7F2_SAGOE</name>
<feature type="non-terminal residue" evidence="1">
    <location>
        <position position="1"/>
    </location>
</feature>
<reference evidence="1 2" key="1">
    <citation type="submission" date="2023-05" db="EMBL/GenBank/DDBJ databases">
        <title>B98-5 Cell Line De Novo Hybrid Assembly: An Optical Mapping Approach.</title>
        <authorList>
            <person name="Kananen K."/>
            <person name="Auerbach J.A."/>
            <person name="Kautto E."/>
            <person name="Blachly J.S."/>
        </authorList>
    </citation>
    <scope>NUCLEOTIDE SEQUENCE [LARGE SCALE GENOMIC DNA]</scope>
    <source>
        <strain evidence="1">B95-8</strain>
        <tissue evidence="1">Cell line</tissue>
    </source>
</reference>
<gene>
    <name evidence="1" type="ORF">P7K49_029512</name>
</gene>
<dbReference type="Proteomes" id="UP001266305">
    <property type="component" value="Unassembled WGS sequence"/>
</dbReference>
<keyword evidence="2" id="KW-1185">Reference proteome</keyword>
<feature type="non-terminal residue" evidence="1">
    <location>
        <position position="132"/>
    </location>
</feature>
<evidence type="ECO:0000313" key="1">
    <source>
        <dbReference type="EMBL" id="KAK2092983.1"/>
    </source>
</evidence>
<proteinExistence type="predicted"/>
<dbReference type="EMBL" id="JASSZA010000015">
    <property type="protein sequence ID" value="KAK2092983.1"/>
    <property type="molecule type" value="Genomic_DNA"/>
</dbReference>
<sequence length="132" mass="14437">CFQVLRKNRESKYQHTELGKALRHLVNTWVSPQLKHQALLPPEFTKSTREPPAAKTMCIFLYCAISRAGDAPGDVPSPPGLHFLIHLAKEGFLNPFLPHSDLQSSPLQAASCMGLSTLPKPLAVPNLSALST</sequence>